<dbReference type="PANTHER" id="PTHR46507:SF4">
    <property type="entry name" value="SSX FAMILY MEMBER 2 INTERACTING PROTEIN"/>
    <property type="match status" value="1"/>
</dbReference>
<evidence type="ECO:0000313" key="12">
    <source>
        <dbReference type="RefSeq" id="XP_013780968.1"/>
    </source>
</evidence>
<evidence type="ECO:0000256" key="5">
    <source>
        <dbReference type="ARBA" id="ARBA00022889"/>
    </source>
</evidence>
<dbReference type="InterPro" id="IPR052300">
    <property type="entry name" value="Adhesion_Centrosome_assoc"/>
</dbReference>
<protein>
    <submittedName>
        <fullName evidence="12">Afadin- and alpha-actinin-binding protein A-like</fullName>
    </submittedName>
</protein>
<evidence type="ECO:0000313" key="11">
    <source>
        <dbReference type="Proteomes" id="UP000694941"/>
    </source>
</evidence>
<evidence type="ECO:0000256" key="1">
    <source>
        <dbReference type="ARBA" id="ARBA00004282"/>
    </source>
</evidence>
<keyword evidence="8" id="KW-0206">Cytoskeleton</keyword>
<evidence type="ECO:0000256" key="7">
    <source>
        <dbReference type="ARBA" id="ARBA00023054"/>
    </source>
</evidence>
<accession>A0ABM1BFI8</accession>
<evidence type="ECO:0000256" key="10">
    <source>
        <dbReference type="SAM" id="MobiDB-lite"/>
    </source>
</evidence>
<name>A0ABM1BFI8_LIMPO</name>
<dbReference type="RefSeq" id="XP_013780968.1">
    <property type="nucleotide sequence ID" value="XM_013925514.2"/>
</dbReference>
<dbReference type="InterPro" id="IPR021622">
    <property type="entry name" value="Afadin/alpha-actinin-bd"/>
</dbReference>
<evidence type="ECO:0000256" key="2">
    <source>
        <dbReference type="ARBA" id="ARBA00004300"/>
    </source>
</evidence>
<evidence type="ECO:0000256" key="8">
    <source>
        <dbReference type="ARBA" id="ARBA00023212"/>
    </source>
</evidence>
<dbReference type="Proteomes" id="UP000694941">
    <property type="component" value="Unplaced"/>
</dbReference>
<keyword evidence="11" id="KW-1185">Reference proteome</keyword>
<feature type="region of interest" description="Disordered" evidence="10">
    <location>
        <begin position="472"/>
        <end position="491"/>
    </location>
</feature>
<dbReference type="PANTHER" id="PTHR46507">
    <property type="entry name" value="AFADIN- AND ALPHA-ACTININ-BINDING PROTEIN"/>
    <property type="match status" value="1"/>
</dbReference>
<feature type="region of interest" description="Disordered" evidence="10">
    <location>
        <begin position="512"/>
        <end position="538"/>
    </location>
</feature>
<evidence type="ECO:0000256" key="4">
    <source>
        <dbReference type="ARBA" id="ARBA00022490"/>
    </source>
</evidence>
<keyword evidence="7 9" id="KW-0175">Coiled coil</keyword>
<keyword evidence="6" id="KW-0965">Cell junction</keyword>
<gene>
    <name evidence="12" type="primary">LOC106465306</name>
</gene>
<feature type="coiled-coil region" evidence="9">
    <location>
        <begin position="119"/>
        <end position="206"/>
    </location>
</feature>
<evidence type="ECO:0000256" key="3">
    <source>
        <dbReference type="ARBA" id="ARBA00009291"/>
    </source>
</evidence>
<sequence length="592" mass="68947">MADESGIPSGLEQYLPPVYCSSDKCTEDNIPFESSFPVEAPNDSCAYSFCSKENIHQSLSFLARELSNIGFPTIKINGSSKFDIIQLVNATYDLLQLNKQNIKLRDDLEYRHLRTSSDLDQVHNSQNRLREELEQNKRTVSFCQEKERQLLIKNKDLQIKLKAEKDEVKRLTSIIQQKHAQYHHDLRKKEREINQLKERLHQSFNDKGLEKRLGIDIINQLPRKDGRRGQWKTELKTNLQEEQLQQVVLANYESRYQELMEENAKLRDSLCYLQDQLQALLDQPLECEENHNGVKKEEEDFSEVKLHCSSATSRNILPSPHFQMPYNIVCSKIEEIISTKCEKIKELLKEKNNNFAMKEATQEEKNLNSEIQALREKIKKCEQIIDQQEQLLQVNVNAEETQSHKLKGGHILDEEERFLEEKNFFMEQKRHFDEEREVFTEAVIRLGRERQAFQLEKAEFMKTQFLALKTPSRAESQLNPGTPLFTSPDGRVHPLPSTPELYHMLSITPLSGTRVRRKKNRGKKGEDSSNNEISWPLLKRENLQNDNLSLGSDQSHEESTSNYRKLSIDQHIDGLKMAMFQCKSKSEVLASE</sequence>
<evidence type="ECO:0000256" key="6">
    <source>
        <dbReference type="ARBA" id="ARBA00022949"/>
    </source>
</evidence>
<dbReference type="Pfam" id="PF11559">
    <property type="entry name" value="ADIP"/>
    <property type="match status" value="1"/>
</dbReference>
<organism evidence="11 12">
    <name type="scientific">Limulus polyphemus</name>
    <name type="common">Atlantic horseshoe crab</name>
    <dbReference type="NCBI Taxonomy" id="6850"/>
    <lineage>
        <taxon>Eukaryota</taxon>
        <taxon>Metazoa</taxon>
        <taxon>Ecdysozoa</taxon>
        <taxon>Arthropoda</taxon>
        <taxon>Chelicerata</taxon>
        <taxon>Merostomata</taxon>
        <taxon>Xiphosura</taxon>
        <taxon>Limulidae</taxon>
        <taxon>Limulus</taxon>
    </lineage>
</organism>
<dbReference type="GeneID" id="106465306"/>
<comment type="similarity">
    <text evidence="3">Belongs to the ADIP family.</text>
</comment>
<keyword evidence="5" id="KW-0130">Cell adhesion</keyword>
<proteinExistence type="inferred from homology"/>
<evidence type="ECO:0000256" key="9">
    <source>
        <dbReference type="SAM" id="Coils"/>
    </source>
</evidence>
<reference evidence="12" key="1">
    <citation type="submission" date="2025-08" db="UniProtKB">
        <authorList>
            <consortium name="RefSeq"/>
        </authorList>
    </citation>
    <scope>IDENTIFICATION</scope>
    <source>
        <tissue evidence="12">Muscle</tissue>
    </source>
</reference>
<feature type="coiled-coil region" evidence="9">
    <location>
        <begin position="357"/>
        <end position="391"/>
    </location>
</feature>
<comment type="subcellular location">
    <subcellularLocation>
        <location evidence="1">Cell junction</location>
    </subcellularLocation>
    <subcellularLocation>
        <location evidence="2">Cytoplasm</location>
        <location evidence="2">Cytoskeleton</location>
        <location evidence="2">Microtubule organizing center</location>
        <location evidence="2">Centrosome</location>
    </subcellularLocation>
</comment>
<keyword evidence="4" id="KW-0963">Cytoplasm</keyword>